<accession>A0A8X6PXI6</accession>
<proteinExistence type="predicted"/>
<comment type="caution">
    <text evidence="1">The sequence shown here is derived from an EMBL/GenBank/DDBJ whole genome shotgun (WGS) entry which is preliminary data.</text>
</comment>
<dbReference type="EMBL" id="BMAW01120931">
    <property type="protein sequence ID" value="GFT91482.1"/>
    <property type="molecule type" value="Genomic_DNA"/>
</dbReference>
<keyword evidence="2" id="KW-1185">Reference proteome</keyword>
<sequence>MATYQILNKLQRKQSILRSKVAHLTGKLNNADGINKDFDVEQLEEALKDLKLVNEDIHDLLHYEDYERVTADCENILIQPCWRFLIPSGIYYTRNKSICSREKKLKLVHPPDNSSLTNELLIGGDYYWQIVTAESPTKLSESIVMVPSKFGWILRGSRTQTIITDNTSVH</sequence>
<evidence type="ECO:0000313" key="2">
    <source>
        <dbReference type="Proteomes" id="UP000887013"/>
    </source>
</evidence>
<gene>
    <name evidence="1" type="primary">X975_21762</name>
    <name evidence="1" type="ORF">NPIL_328891</name>
</gene>
<name>A0A8X6PXI6_NEPPI</name>
<dbReference type="OrthoDB" id="8042916at2759"/>
<organism evidence="1 2">
    <name type="scientific">Nephila pilipes</name>
    <name type="common">Giant wood spider</name>
    <name type="synonym">Nephila maculata</name>
    <dbReference type="NCBI Taxonomy" id="299642"/>
    <lineage>
        <taxon>Eukaryota</taxon>
        <taxon>Metazoa</taxon>
        <taxon>Ecdysozoa</taxon>
        <taxon>Arthropoda</taxon>
        <taxon>Chelicerata</taxon>
        <taxon>Arachnida</taxon>
        <taxon>Araneae</taxon>
        <taxon>Araneomorphae</taxon>
        <taxon>Entelegynae</taxon>
        <taxon>Araneoidea</taxon>
        <taxon>Nephilidae</taxon>
        <taxon>Nephila</taxon>
    </lineage>
</organism>
<dbReference type="Proteomes" id="UP000887013">
    <property type="component" value="Unassembled WGS sequence"/>
</dbReference>
<evidence type="ECO:0000313" key="1">
    <source>
        <dbReference type="EMBL" id="GFT91482.1"/>
    </source>
</evidence>
<reference evidence="1" key="1">
    <citation type="submission" date="2020-08" db="EMBL/GenBank/DDBJ databases">
        <title>Multicomponent nature underlies the extraordinary mechanical properties of spider dragline silk.</title>
        <authorList>
            <person name="Kono N."/>
            <person name="Nakamura H."/>
            <person name="Mori M."/>
            <person name="Yoshida Y."/>
            <person name="Ohtoshi R."/>
            <person name="Malay A.D."/>
            <person name="Moran D.A.P."/>
            <person name="Tomita M."/>
            <person name="Numata K."/>
            <person name="Arakawa K."/>
        </authorList>
    </citation>
    <scope>NUCLEOTIDE SEQUENCE</scope>
</reference>
<protein>
    <submittedName>
        <fullName evidence="1">Integrase catalytic domain-containing protein</fullName>
    </submittedName>
</protein>
<dbReference type="AlphaFoldDB" id="A0A8X6PXI6"/>